<evidence type="ECO:0000313" key="1">
    <source>
        <dbReference type="EMBL" id="JAS86173.1"/>
    </source>
</evidence>
<dbReference type="EMBL" id="GECU01021533">
    <property type="protein sequence ID" value="JAS86173.1"/>
    <property type="molecule type" value="Transcribed_RNA"/>
</dbReference>
<feature type="non-terminal residue" evidence="1">
    <location>
        <position position="1"/>
    </location>
</feature>
<sequence>ASPQILFVHLQDTTYTLQFPDLRKKMSPNTTLRGSPCFYMLLALSMFSLALHGEGYILKVVGYQNRTHWTQILGSPAAPNSTPDYVIGPQIIDVPEYTYYRPV</sequence>
<gene>
    <name evidence="1" type="ORF">g.13565</name>
</gene>
<accession>A0A1B6IGX8</accession>
<proteinExistence type="predicted"/>
<organism evidence="1">
    <name type="scientific">Homalodisca liturata</name>
    <dbReference type="NCBI Taxonomy" id="320908"/>
    <lineage>
        <taxon>Eukaryota</taxon>
        <taxon>Metazoa</taxon>
        <taxon>Ecdysozoa</taxon>
        <taxon>Arthropoda</taxon>
        <taxon>Hexapoda</taxon>
        <taxon>Insecta</taxon>
        <taxon>Pterygota</taxon>
        <taxon>Neoptera</taxon>
        <taxon>Paraneoptera</taxon>
        <taxon>Hemiptera</taxon>
        <taxon>Auchenorrhyncha</taxon>
        <taxon>Membracoidea</taxon>
        <taxon>Cicadellidae</taxon>
        <taxon>Cicadellinae</taxon>
        <taxon>Proconiini</taxon>
        <taxon>Homalodisca</taxon>
    </lineage>
</organism>
<reference evidence="1" key="1">
    <citation type="submission" date="2015-11" db="EMBL/GenBank/DDBJ databases">
        <title>De novo transcriptome assembly of four potential Pierce s Disease insect vectors from Arizona vineyards.</title>
        <authorList>
            <person name="Tassone E.E."/>
        </authorList>
    </citation>
    <scope>NUCLEOTIDE SEQUENCE</scope>
</reference>
<name>A0A1B6IGX8_9HEMI</name>
<dbReference type="AlphaFoldDB" id="A0A1B6IGX8"/>
<feature type="non-terminal residue" evidence="1">
    <location>
        <position position="103"/>
    </location>
</feature>
<protein>
    <submittedName>
        <fullName evidence="1">Uncharacterized protein</fullName>
    </submittedName>
</protein>